<sequence>MAHRRSGPAAAAAAAAVLLALLAAAALPATALLTPAQETEWLSYQKTISATAGAATGAALSGAHSFSTPLQGILSSNVYTGGNGRLRRVVADLLAGKAVKVVAIGGVATNGSDASSPGRNDYFAQYVAFLSRAFPAATVTPVRASAGLAPSSVVAGCLDRFLPKDADLVVLEMTASDGATMDASIVAPVQPRAYEILVRKILGAAKKPAVVMLQTMPPGMGNGTRPFYLTPESPAYAAVSGYYNVPYVSMRNALWPSGQLTTNGLLASRAVVAADGSTPNDAGHSALVDSLVMLTQRTAMDLQLLPFGTWDTKQADADVPSKVMFMGSDAQAAALKAAACSWVRNASVSTTGGCPTGVDQLCGLDYSSWAAVKDGYAKSVTETFGDNASSGSSSKMGAIIGGAVGGVVGGLAIIGGIVAFFVVRQKRRAAAEEAAYSSKFSISGLPITAAAGGEANGVNGHAPSSS</sequence>
<dbReference type="PANTHER" id="PTHR34407:SF1">
    <property type="entry name" value="SGNH HYDROLASE-TYPE ESTERASE DOMAIN-CONTAINING PROTEIN"/>
    <property type="match status" value="1"/>
</dbReference>
<dbReference type="Proteomes" id="UP000054498">
    <property type="component" value="Unassembled WGS sequence"/>
</dbReference>
<accession>A0A0D2KA15</accession>
<keyword evidence="2" id="KW-0732">Signal</keyword>
<keyword evidence="1" id="KW-0472">Membrane</keyword>
<dbReference type="OrthoDB" id="544608at2759"/>
<proteinExistence type="predicted"/>
<dbReference type="Gene3D" id="3.40.50.1110">
    <property type="entry name" value="SGNH hydrolase"/>
    <property type="match status" value="1"/>
</dbReference>
<evidence type="ECO:0000256" key="1">
    <source>
        <dbReference type="SAM" id="Phobius"/>
    </source>
</evidence>
<keyword evidence="1" id="KW-0812">Transmembrane</keyword>
<dbReference type="AlphaFoldDB" id="A0A0D2KA15"/>
<evidence type="ECO:0000313" key="4">
    <source>
        <dbReference type="Proteomes" id="UP000054498"/>
    </source>
</evidence>
<feature type="signal peptide" evidence="2">
    <location>
        <begin position="1"/>
        <end position="31"/>
    </location>
</feature>
<feature type="chain" id="PRO_5002245547" description="SGNH hydrolase-type esterase domain-containing protein" evidence="2">
    <location>
        <begin position="32"/>
        <end position="466"/>
    </location>
</feature>
<reference evidence="3 4" key="1">
    <citation type="journal article" date="2013" name="BMC Genomics">
        <title>Reconstruction of the lipid metabolism for the microalga Monoraphidium neglectum from its genome sequence reveals characteristics suitable for biofuel production.</title>
        <authorList>
            <person name="Bogen C."/>
            <person name="Al-Dilaimi A."/>
            <person name="Albersmeier A."/>
            <person name="Wichmann J."/>
            <person name="Grundmann M."/>
            <person name="Rupp O."/>
            <person name="Lauersen K.J."/>
            <person name="Blifernez-Klassen O."/>
            <person name="Kalinowski J."/>
            <person name="Goesmann A."/>
            <person name="Mussgnug J.H."/>
            <person name="Kruse O."/>
        </authorList>
    </citation>
    <scope>NUCLEOTIDE SEQUENCE [LARGE SCALE GENOMIC DNA]</scope>
    <source>
        <strain evidence="3 4">SAG 48.87</strain>
    </source>
</reference>
<dbReference type="PANTHER" id="PTHR34407">
    <property type="entry name" value="EXPRESSED PROTEIN"/>
    <property type="match status" value="1"/>
</dbReference>
<dbReference type="GeneID" id="25726952"/>
<keyword evidence="1" id="KW-1133">Transmembrane helix</keyword>
<dbReference type="InterPro" id="IPR036514">
    <property type="entry name" value="SGNH_hydro_sf"/>
</dbReference>
<gene>
    <name evidence="3" type="ORF">MNEG_0834</name>
</gene>
<evidence type="ECO:0000256" key="2">
    <source>
        <dbReference type="SAM" id="SignalP"/>
    </source>
</evidence>
<name>A0A0D2KA15_9CHLO</name>
<protein>
    <recommendedName>
        <fullName evidence="5">SGNH hydrolase-type esterase domain-containing protein</fullName>
    </recommendedName>
</protein>
<dbReference type="EMBL" id="KK100293">
    <property type="protein sequence ID" value="KIZ07113.1"/>
    <property type="molecule type" value="Genomic_DNA"/>
</dbReference>
<evidence type="ECO:0000313" key="3">
    <source>
        <dbReference type="EMBL" id="KIZ07113.1"/>
    </source>
</evidence>
<dbReference type="SUPFAM" id="SSF52266">
    <property type="entry name" value="SGNH hydrolase"/>
    <property type="match status" value="1"/>
</dbReference>
<dbReference type="CDD" id="cd00229">
    <property type="entry name" value="SGNH_hydrolase"/>
    <property type="match status" value="1"/>
</dbReference>
<organism evidence="3 4">
    <name type="scientific">Monoraphidium neglectum</name>
    <dbReference type="NCBI Taxonomy" id="145388"/>
    <lineage>
        <taxon>Eukaryota</taxon>
        <taxon>Viridiplantae</taxon>
        <taxon>Chlorophyta</taxon>
        <taxon>core chlorophytes</taxon>
        <taxon>Chlorophyceae</taxon>
        <taxon>CS clade</taxon>
        <taxon>Sphaeropleales</taxon>
        <taxon>Selenastraceae</taxon>
        <taxon>Monoraphidium</taxon>
    </lineage>
</organism>
<dbReference type="KEGG" id="mng:MNEG_0834"/>
<keyword evidence="4" id="KW-1185">Reference proteome</keyword>
<feature type="transmembrane region" description="Helical" evidence="1">
    <location>
        <begin position="396"/>
        <end position="423"/>
    </location>
</feature>
<dbReference type="RefSeq" id="XP_013906132.1">
    <property type="nucleotide sequence ID" value="XM_014050678.1"/>
</dbReference>
<evidence type="ECO:0008006" key="5">
    <source>
        <dbReference type="Google" id="ProtNLM"/>
    </source>
</evidence>